<dbReference type="InterPro" id="IPR008919">
    <property type="entry name" value="Retrov_capsid_N"/>
</dbReference>
<name>A0A3L8RTM9_CHLGU</name>
<proteinExistence type="predicted"/>
<protein>
    <recommendedName>
        <fullName evidence="1">Core shell protein Gag P30 domain-containing protein</fullName>
    </recommendedName>
</protein>
<sequence length="147" mass="17091">MDNRLKFMVKQHLPDWTDMQLLLDALTETEKQLVLKVAKDLAEDAFVSRQEDIKDVFPLQDLMWDPNEPDELAQLKRYQDFIVKGLERAIPKTINWSALYAVKQDPSQTPSVFLAQLGDVMRKIHRRYQKKIQKIQGPNSRGLEAIG</sequence>
<dbReference type="InterPro" id="IPR050462">
    <property type="entry name" value="Retroviral_Gag-Pol_poly"/>
</dbReference>
<gene>
    <name evidence="2" type="ORF">DV515_00016018</name>
</gene>
<dbReference type="SUPFAM" id="SSF47943">
    <property type="entry name" value="Retrovirus capsid protein, N-terminal core domain"/>
    <property type="match status" value="1"/>
</dbReference>
<dbReference type="OrthoDB" id="9216686at2759"/>
<evidence type="ECO:0000313" key="3">
    <source>
        <dbReference type="Proteomes" id="UP000276834"/>
    </source>
</evidence>
<comment type="caution">
    <text evidence="2">The sequence shown here is derived from an EMBL/GenBank/DDBJ whole genome shotgun (WGS) entry which is preliminary data.</text>
</comment>
<dbReference type="Pfam" id="PF02093">
    <property type="entry name" value="Gag_p30"/>
    <property type="match status" value="1"/>
</dbReference>
<accession>A0A3L8RTM9</accession>
<evidence type="ECO:0000259" key="1">
    <source>
        <dbReference type="Pfam" id="PF02093"/>
    </source>
</evidence>
<feature type="domain" description="Core shell protein Gag P30" evidence="1">
    <location>
        <begin position="9"/>
        <end position="123"/>
    </location>
</feature>
<dbReference type="AlphaFoldDB" id="A0A3L8RTM9"/>
<dbReference type="Proteomes" id="UP000276834">
    <property type="component" value="Unassembled WGS sequence"/>
</dbReference>
<organism evidence="2 3">
    <name type="scientific">Chloebia gouldiae</name>
    <name type="common">Gouldian finch</name>
    <name type="synonym">Erythrura gouldiae</name>
    <dbReference type="NCBI Taxonomy" id="44316"/>
    <lineage>
        <taxon>Eukaryota</taxon>
        <taxon>Metazoa</taxon>
        <taxon>Chordata</taxon>
        <taxon>Craniata</taxon>
        <taxon>Vertebrata</taxon>
        <taxon>Euteleostomi</taxon>
        <taxon>Archelosauria</taxon>
        <taxon>Archosauria</taxon>
        <taxon>Dinosauria</taxon>
        <taxon>Saurischia</taxon>
        <taxon>Theropoda</taxon>
        <taxon>Coelurosauria</taxon>
        <taxon>Aves</taxon>
        <taxon>Neognathae</taxon>
        <taxon>Neoaves</taxon>
        <taxon>Telluraves</taxon>
        <taxon>Australaves</taxon>
        <taxon>Passeriformes</taxon>
        <taxon>Passeroidea</taxon>
        <taxon>Passeridae</taxon>
        <taxon>Chloebia</taxon>
    </lineage>
</organism>
<dbReference type="Gene3D" id="1.10.375.10">
    <property type="entry name" value="Human Immunodeficiency Virus Type 1 Capsid Protein"/>
    <property type="match status" value="1"/>
</dbReference>
<keyword evidence="3" id="KW-1185">Reference proteome</keyword>
<dbReference type="InterPro" id="IPR003036">
    <property type="entry name" value="Gag_P30"/>
</dbReference>
<evidence type="ECO:0000313" key="2">
    <source>
        <dbReference type="EMBL" id="RLV85385.1"/>
    </source>
</evidence>
<dbReference type="EMBL" id="QUSF01000243">
    <property type="protein sequence ID" value="RLV85385.1"/>
    <property type="molecule type" value="Genomic_DNA"/>
</dbReference>
<dbReference type="GO" id="GO:0019068">
    <property type="term" value="P:virion assembly"/>
    <property type="evidence" value="ECO:0007669"/>
    <property type="project" value="InterPro"/>
</dbReference>
<reference evidence="2 3" key="1">
    <citation type="journal article" date="2018" name="Proc. R. Soc. B">
        <title>A non-coding region near Follistatin controls head colour polymorphism in the Gouldian finch.</title>
        <authorList>
            <person name="Toomey M.B."/>
            <person name="Marques C.I."/>
            <person name="Andrade P."/>
            <person name="Araujo P.M."/>
            <person name="Sabatino S."/>
            <person name="Gazda M.A."/>
            <person name="Afonso S."/>
            <person name="Lopes R.J."/>
            <person name="Corbo J.C."/>
            <person name="Carneiro M."/>
        </authorList>
    </citation>
    <scope>NUCLEOTIDE SEQUENCE [LARGE SCALE GENOMIC DNA]</scope>
    <source>
        <strain evidence="2">Red01</strain>
        <tissue evidence="2">Muscle</tissue>
    </source>
</reference>
<dbReference type="PANTHER" id="PTHR33166">
    <property type="entry name" value="GAG_P30 DOMAIN-CONTAINING PROTEIN"/>
    <property type="match status" value="1"/>
</dbReference>